<reference evidence="8 9" key="1">
    <citation type="journal article" date="2019" name="Appl. Environ. Microbiol.">
        <title>Environmental Evidence and Genomic Insight of Iron-oxidizing Bacteria Preference Towards More Corrosion Resistant Stainless Steel at Higher Salinities.</title>
        <authorList>
            <person name="Garrison C.E."/>
            <person name="Price K.A."/>
            <person name="Field E.K."/>
        </authorList>
    </citation>
    <scope>NUCLEOTIDE SEQUENCE [LARGE SCALE GENOMIC DNA]</scope>
    <source>
        <strain evidence="8 9">P3</strain>
    </source>
</reference>
<keyword evidence="9" id="KW-1185">Reference proteome</keyword>
<dbReference type="GO" id="GO:0016020">
    <property type="term" value="C:membrane"/>
    <property type="evidence" value="ECO:0007669"/>
    <property type="project" value="UniProtKB-SubCell"/>
</dbReference>
<feature type="domain" description="EamA" evidence="7">
    <location>
        <begin position="158"/>
        <end position="280"/>
    </location>
</feature>
<evidence type="ECO:0000256" key="5">
    <source>
        <dbReference type="SAM" id="MobiDB-lite"/>
    </source>
</evidence>
<dbReference type="SUPFAM" id="SSF103481">
    <property type="entry name" value="Multidrug resistance efflux transporter EmrE"/>
    <property type="match status" value="2"/>
</dbReference>
<accession>A0A5R9GRU9</accession>
<dbReference type="PANTHER" id="PTHR22911">
    <property type="entry name" value="ACYL-MALONYL CONDENSING ENZYME-RELATED"/>
    <property type="match status" value="1"/>
</dbReference>
<evidence type="ECO:0000256" key="1">
    <source>
        <dbReference type="ARBA" id="ARBA00004141"/>
    </source>
</evidence>
<gene>
    <name evidence="8" type="ORF">FEF65_08575</name>
</gene>
<feature type="transmembrane region" description="Helical" evidence="6">
    <location>
        <begin position="75"/>
        <end position="93"/>
    </location>
</feature>
<feature type="transmembrane region" description="Helical" evidence="6">
    <location>
        <begin position="246"/>
        <end position="262"/>
    </location>
</feature>
<comment type="caution">
    <text evidence="8">The sequence shown here is derived from an EMBL/GenBank/DDBJ whole genome shotgun (WGS) entry which is preliminary data.</text>
</comment>
<feature type="region of interest" description="Disordered" evidence="5">
    <location>
        <begin position="288"/>
        <end position="314"/>
    </location>
</feature>
<evidence type="ECO:0000256" key="2">
    <source>
        <dbReference type="ARBA" id="ARBA00022692"/>
    </source>
</evidence>
<evidence type="ECO:0000259" key="7">
    <source>
        <dbReference type="Pfam" id="PF00892"/>
    </source>
</evidence>
<dbReference type="PROSITE" id="PS51257">
    <property type="entry name" value="PROKAR_LIPOPROTEIN"/>
    <property type="match status" value="1"/>
</dbReference>
<protein>
    <submittedName>
        <fullName evidence="8">DMT family transporter</fullName>
    </submittedName>
</protein>
<comment type="subcellular location">
    <subcellularLocation>
        <location evidence="1">Membrane</location>
        <topology evidence="1">Multi-pass membrane protein</topology>
    </subcellularLocation>
</comment>
<dbReference type="PANTHER" id="PTHR22911:SF6">
    <property type="entry name" value="SOLUTE CARRIER FAMILY 35 MEMBER G1"/>
    <property type="match status" value="1"/>
</dbReference>
<evidence type="ECO:0000313" key="8">
    <source>
        <dbReference type="EMBL" id="TLS66997.1"/>
    </source>
</evidence>
<feature type="transmembrane region" description="Helical" evidence="6">
    <location>
        <begin position="268"/>
        <end position="285"/>
    </location>
</feature>
<dbReference type="Pfam" id="PF00892">
    <property type="entry name" value="EamA"/>
    <property type="match status" value="2"/>
</dbReference>
<feature type="domain" description="EamA" evidence="7">
    <location>
        <begin position="16"/>
        <end position="146"/>
    </location>
</feature>
<evidence type="ECO:0000256" key="6">
    <source>
        <dbReference type="SAM" id="Phobius"/>
    </source>
</evidence>
<feature type="transmembrane region" description="Helical" evidence="6">
    <location>
        <begin position="133"/>
        <end position="150"/>
    </location>
</feature>
<dbReference type="RefSeq" id="WP_138239388.1">
    <property type="nucleotide sequence ID" value="NZ_VBRY01000007.1"/>
</dbReference>
<evidence type="ECO:0000313" key="9">
    <source>
        <dbReference type="Proteomes" id="UP000306585"/>
    </source>
</evidence>
<organism evidence="8 9">
    <name type="scientific">Mariprofundus erugo</name>
    <dbReference type="NCBI Taxonomy" id="2528639"/>
    <lineage>
        <taxon>Bacteria</taxon>
        <taxon>Pseudomonadati</taxon>
        <taxon>Pseudomonadota</taxon>
        <taxon>Candidatius Mariprofundia</taxon>
        <taxon>Mariprofundales</taxon>
        <taxon>Mariprofundaceae</taxon>
        <taxon>Mariprofundus</taxon>
    </lineage>
</organism>
<dbReference type="InterPro" id="IPR037185">
    <property type="entry name" value="EmrE-like"/>
</dbReference>
<keyword evidence="4 6" id="KW-0472">Membrane</keyword>
<keyword evidence="2 6" id="KW-0812">Transmembrane</keyword>
<feature type="transmembrane region" description="Helical" evidence="6">
    <location>
        <begin position="156"/>
        <end position="174"/>
    </location>
</feature>
<dbReference type="Proteomes" id="UP000306585">
    <property type="component" value="Unassembled WGS sequence"/>
</dbReference>
<dbReference type="Gene3D" id="1.10.3730.20">
    <property type="match status" value="2"/>
</dbReference>
<name>A0A5R9GRU9_9PROT</name>
<evidence type="ECO:0000256" key="3">
    <source>
        <dbReference type="ARBA" id="ARBA00022989"/>
    </source>
</evidence>
<keyword evidence="3 6" id="KW-1133">Transmembrane helix</keyword>
<dbReference type="AlphaFoldDB" id="A0A5R9GRU9"/>
<sequence length="314" mass="33623">MTHSRPASGILPENASWIGLALFSAACFALMAACVRIACSELPQSEVVFFRNFIGLLLLLPLLRRQRVSLKTSCFSLHLLRALSGLAAMYLYFYGLRHLHLADALLLNYTSPIFIALFAVLWLKESWTGHRRLALLLSVIGLALLFHPSAGLLSTAGILGLASGALAGLALTTVKRLSASEHPVSIVVWFGIISSVASALPMLWSFQWPQGTAWGWLVAVGLFGSLGQLALTAAYQRAPVTQVSPFGYTGLLFAGLIGFFAWGEQPDLTGIAGMLLITIAGITVARERDTPAPQPPSAVPVIETETGVNNTPTR</sequence>
<dbReference type="InterPro" id="IPR000620">
    <property type="entry name" value="EamA_dom"/>
</dbReference>
<feature type="transmembrane region" description="Helical" evidence="6">
    <location>
        <begin position="213"/>
        <end position="234"/>
    </location>
</feature>
<proteinExistence type="predicted"/>
<feature type="transmembrane region" description="Helical" evidence="6">
    <location>
        <begin position="99"/>
        <end position="121"/>
    </location>
</feature>
<dbReference type="EMBL" id="VBRY01000007">
    <property type="protein sequence ID" value="TLS66997.1"/>
    <property type="molecule type" value="Genomic_DNA"/>
</dbReference>
<evidence type="ECO:0000256" key="4">
    <source>
        <dbReference type="ARBA" id="ARBA00023136"/>
    </source>
</evidence>
<feature type="transmembrane region" description="Helical" evidence="6">
    <location>
        <begin position="186"/>
        <end position="207"/>
    </location>
</feature>